<keyword evidence="3" id="KW-1185">Reference proteome</keyword>
<evidence type="ECO:0000313" key="2">
    <source>
        <dbReference type="EMBL" id="MDQ0157417.1"/>
    </source>
</evidence>
<evidence type="ECO:0000256" key="1">
    <source>
        <dbReference type="SAM" id="Phobius"/>
    </source>
</evidence>
<evidence type="ECO:0000313" key="3">
    <source>
        <dbReference type="Proteomes" id="UP001231362"/>
    </source>
</evidence>
<proteinExistence type="predicted"/>
<name>A0ABT9V8Y1_9BACL</name>
<reference evidence="2 3" key="1">
    <citation type="submission" date="2023-07" db="EMBL/GenBank/DDBJ databases">
        <title>Genomic Encyclopedia of Type Strains, Phase IV (KMG-IV): sequencing the most valuable type-strain genomes for metagenomic binning, comparative biology and taxonomic classification.</title>
        <authorList>
            <person name="Goeker M."/>
        </authorList>
    </citation>
    <scope>NUCLEOTIDE SEQUENCE [LARGE SCALE GENOMIC DNA]</scope>
    <source>
        <strain evidence="2 3">DSM 23948</strain>
    </source>
</reference>
<dbReference type="EMBL" id="JAUSTU010000027">
    <property type="protein sequence ID" value="MDQ0157417.1"/>
    <property type="molecule type" value="Genomic_DNA"/>
</dbReference>
<accession>A0ABT9V8Y1</accession>
<protein>
    <recommendedName>
        <fullName evidence="4">Cyclic lactone autoinducer peptide</fullName>
    </recommendedName>
</protein>
<feature type="transmembrane region" description="Helical" evidence="1">
    <location>
        <begin position="7"/>
        <end position="25"/>
    </location>
</feature>
<keyword evidence="1" id="KW-1133">Transmembrane helix</keyword>
<dbReference type="Proteomes" id="UP001231362">
    <property type="component" value="Unassembled WGS sequence"/>
</dbReference>
<gene>
    <name evidence="2" type="ORF">J2S07_003752</name>
</gene>
<organism evidence="2 3">
    <name type="scientific">Anoxybacillus andreesenii</name>
    <dbReference type="NCBI Taxonomy" id="1325932"/>
    <lineage>
        <taxon>Bacteria</taxon>
        <taxon>Bacillati</taxon>
        <taxon>Bacillota</taxon>
        <taxon>Bacilli</taxon>
        <taxon>Bacillales</taxon>
        <taxon>Anoxybacillaceae</taxon>
        <taxon>Anoxybacillus</taxon>
    </lineage>
</organism>
<keyword evidence="1" id="KW-0812">Transmembrane</keyword>
<keyword evidence="1" id="KW-0472">Membrane</keyword>
<evidence type="ECO:0008006" key="4">
    <source>
        <dbReference type="Google" id="ProtNLM"/>
    </source>
</evidence>
<comment type="caution">
    <text evidence="2">The sequence shown here is derived from an EMBL/GenBank/DDBJ whole genome shotgun (WGS) entry which is preliminary data.</text>
</comment>
<sequence>MRKILKVLIYSLVLSNFLGIMNYFLPINELNQHFSCLEEIVPYDLPDRH</sequence>